<evidence type="ECO:0000256" key="1">
    <source>
        <dbReference type="ARBA" id="ARBA00006484"/>
    </source>
</evidence>
<evidence type="ECO:0000313" key="4">
    <source>
        <dbReference type="EMBL" id="UWP80224.1"/>
    </source>
</evidence>
<dbReference type="Proteomes" id="UP001059617">
    <property type="component" value="Chromosome"/>
</dbReference>
<keyword evidence="2" id="KW-0560">Oxidoreductase</keyword>
<dbReference type="PANTHER" id="PTHR45024">
    <property type="entry name" value="DEHYDROGENASES, SHORT CHAIN"/>
    <property type="match status" value="1"/>
</dbReference>
<keyword evidence="5" id="KW-1185">Reference proteome</keyword>
<dbReference type="PRINTS" id="PR00081">
    <property type="entry name" value="GDHRDH"/>
</dbReference>
<dbReference type="PANTHER" id="PTHR45024:SF2">
    <property type="entry name" value="SCP2 DOMAIN-CONTAINING PROTEIN"/>
    <property type="match status" value="1"/>
</dbReference>
<dbReference type="InterPro" id="IPR036291">
    <property type="entry name" value="NAD(P)-bd_dom_sf"/>
</dbReference>
<dbReference type="RefSeq" id="WP_259857982.1">
    <property type="nucleotide sequence ID" value="NZ_BAAAST010000007.1"/>
</dbReference>
<dbReference type="EMBL" id="CP073720">
    <property type="protein sequence ID" value="UWP80224.1"/>
    <property type="molecule type" value="Genomic_DNA"/>
</dbReference>
<reference evidence="4" key="1">
    <citation type="submission" date="2021-04" db="EMBL/GenBank/DDBJ databases">
        <authorList>
            <person name="Hartkoorn R.C."/>
            <person name="Beaudoing E."/>
            <person name="Hot D."/>
        </authorList>
    </citation>
    <scope>NUCLEOTIDE SEQUENCE</scope>
    <source>
        <strain evidence="4">NRRL B-16292</strain>
    </source>
</reference>
<reference evidence="4" key="2">
    <citation type="submission" date="2022-09" db="EMBL/GenBank/DDBJ databases">
        <title>Biosynthetic gene clusters of Dactylosporangioum fulvum.</title>
        <authorList>
            <person name="Caradec T."/>
        </authorList>
    </citation>
    <scope>NUCLEOTIDE SEQUENCE</scope>
    <source>
        <strain evidence="4">NRRL B-16292</strain>
    </source>
</reference>
<dbReference type="InterPro" id="IPR002347">
    <property type="entry name" value="SDR_fam"/>
</dbReference>
<dbReference type="PROSITE" id="PS00061">
    <property type="entry name" value="ADH_SHORT"/>
    <property type="match status" value="1"/>
</dbReference>
<dbReference type="Pfam" id="PF00106">
    <property type="entry name" value="adh_short"/>
    <property type="match status" value="1"/>
</dbReference>
<proteinExistence type="inferred from homology"/>
<dbReference type="PRINTS" id="PR00080">
    <property type="entry name" value="SDRFAMILY"/>
</dbReference>
<comment type="similarity">
    <text evidence="1 3">Belongs to the short-chain dehydrogenases/reductases (SDR) family.</text>
</comment>
<evidence type="ECO:0000313" key="5">
    <source>
        <dbReference type="Proteomes" id="UP001059617"/>
    </source>
</evidence>
<evidence type="ECO:0000256" key="2">
    <source>
        <dbReference type="ARBA" id="ARBA00023002"/>
    </source>
</evidence>
<organism evidence="4 5">
    <name type="scientific">Dactylosporangium fulvum</name>
    <dbReference type="NCBI Taxonomy" id="53359"/>
    <lineage>
        <taxon>Bacteria</taxon>
        <taxon>Bacillati</taxon>
        <taxon>Actinomycetota</taxon>
        <taxon>Actinomycetes</taxon>
        <taxon>Micromonosporales</taxon>
        <taxon>Micromonosporaceae</taxon>
        <taxon>Dactylosporangium</taxon>
    </lineage>
</organism>
<accession>A0ABY5VT06</accession>
<dbReference type="SUPFAM" id="SSF51735">
    <property type="entry name" value="NAD(P)-binding Rossmann-fold domains"/>
    <property type="match status" value="1"/>
</dbReference>
<dbReference type="InterPro" id="IPR051687">
    <property type="entry name" value="Peroxisomal_Beta-Oxidation"/>
</dbReference>
<protein>
    <submittedName>
        <fullName evidence="4">SDR family oxidoreductase</fullName>
    </submittedName>
</protein>
<name>A0ABY5VT06_9ACTN</name>
<gene>
    <name evidence="4" type="ORF">Dfulv_34395</name>
</gene>
<dbReference type="Gene3D" id="3.40.50.720">
    <property type="entry name" value="NAD(P)-binding Rossmann-like Domain"/>
    <property type="match status" value="1"/>
</dbReference>
<evidence type="ECO:0000256" key="3">
    <source>
        <dbReference type="RuleBase" id="RU000363"/>
    </source>
</evidence>
<dbReference type="InterPro" id="IPR020904">
    <property type="entry name" value="Sc_DH/Rdtase_CS"/>
</dbReference>
<sequence>MAPVAFYGMEFCFMETTASGMQGLLTGRTAIVTGAGRGIGRGEALALAAAGARVVVNDPGFDREARTTSNEPADKVVAEIIAAGGEAVANYASASDWSGAEDLVNTAIDSFGRLDIVVNNAGVMKYQLLDDITEADFDMLISGNLRSAFAVCRFAAPIMRRQGYGRIINTASNQWSAPQGNPHYVAAKGGVVSLTYELAWELNGTGVTVNAVAPFAATRLTLEMAEADRRLKERNLLSERRLSAKEARADPEMVAPIVVYLASEHASTVNGLVFRAGGGKIGVYQHPVECRSIFRDESLGSWPLVDLLELLPRTLLARDTVAPHI</sequence>